<gene>
    <name evidence="3" type="ORF">MNBD_CPR01-3</name>
</gene>
<reference evidence="3" key="1">
    <citation type="submission" date="2018-06" db="EMBL/GenBank/DDBJ databases">
        <authorList>
            <person name="Zhirakovskaya E."/>
        </authorList>
    </citation>
    <scope>NUCLEOTIDE SEQUENCE</scope>
</reference>
<proteinExistence type="predicted"/>
<sequence length="190" mass="21555">MEEIALEPGERIVRKVRAHPLTLIGSLLPALILAVAPFALIFLIVTFSSFGSSLPMMHSIVDNISHSAWPRLALGLWWLFLWISAFNTITYYFLNVWVITTERIIDIHQPRYFSRKISSFFLSRVQDVTSDIHGILGTLFGFGFIHVETAGEEENFEMHGIRDPQGLRDTILHEIDLVHRNHSGEGTDGV</sequence>
<feature type="transmembrane region" description="Helical" evidence="1">
    <location>
        <begin position="75"/>
        <end position="94"/>
    </location>
</feature>
<feature type="transmembrane region" description="Helical" evidence="1">
    <location>
        <begin position="21"/>
        <end position="47"/>
    </location>
</feature>
<dbReference type="EMBL" id="UOEV01000067">
    <property type="protein sequence ID" value="VAW32794.1"/>
    <property type="molecule type" value="Genomic_DNA"/>
</dbReference>
<dbReference type="InterPro" id="IPR005182">
    <property type="entry name" value="YdbS-like_PH"/>
</dbReference>
<name>A0A3B0VME3_9ZZZZ</name>
<keyword evidence="1" id="KW-1133">Transmembrane helix</keyword>
<organism evidence="3">
    <name type="scientific">hydrothermal vent metagenome</name>
    <dbReference type="NCBI Taxonomy" id="652676"/>
    <lineage>
        <taxon>unclassified sequences</taxon>
        <taxon>metagenomes</taxon>
        <taxon>ecological metagenomes</taxon>
    </lineage>
</organism>
<evidence type="ECO:0000256" key="1">
    <source>
        <dbReference type="SAM" id="Phobius"/>
    </source>
</evidence>
<keyword evidence="1" id="KW-0812">Transmembrane</keyword>
<feature type="domain" description="YdbS-like PH" evidence="2">
    <location>
        <begin position="97"/>
        <end position="171"/>
    </location>
</feature>
<keyword evidence="1" id="KW-0472">Membrane</keyword>
<accession>A0A3B0VME3</accession>
<evidence type="ECO:0000259" key="2">
    <source>
        <dbReference type="Pfam" id="PF03703"/>
    </source>
</evidence>
<evidence type="ECO:0000313" key="3">
    <source>
        <dbReference type="EMBL" id="VAW32794.1"/>
    </source>
</evidence>
<dbReference type="AlphaFoldDB" id="A0A3B0VME3"/>
<protein>
    <recommendedName>
        <fullName evidence="2">YdbS-like PH domain-containing protein</fullName>
    </recommendedName>
</protein>
<dbReference type="Pfam" id="PF03703">
    <property type="entry name" value="bPH_2"/>
    <property type="match status" value="1"/>
</dbReference>